<protein>
    <submittedName>
        <fullName evidence="3">Sigma-E factor negative regulatory protein</fullName>
    </submittedName>
</protein>
<keyword evidence="4" id="KW-1185">Reference proteome</keyword>
<dbReference type="InterPro" id="IPR036147">
    <property type="entry name" value="Anti-sigma_E_RseA_N_sf"/>
</dbReference>
<dbReference type="CDD" id="cd16328">
    <property type="entry name" value="RseA_N"/>
    <property type="match status" value="1"/>
</dbReference>
<organism evidence="3 4">
    <name type="scientific">Cognatiluteimonas sedimenti</name>
    <dbReference type="NCBI Taxonomy" id="2927791"/>
    <lineage>
        <taxon>Bacteria</taxon>
        <taxon>Pseudomonadati</taxon>
        <taxon>Pseudomonadota</taxon>
        <taxon>Gammaproteobacteria</taxon>
        <taxon>Lysobacterales</taxon>
        <taxon>Lysobacteraceae</taxon>
        <taxon>Cognatiluteimonas</taxon>
    </lineage>
</organism>
<dbReference type="InterPro" id="IPR005572">
    <property type="entry name" value="Anti-sigma_E_RseA_N"/>
</dbReference>
<dbReference type="PANTHER" id="PTHR38104:SF1">
    <property type="entry name" value="ANTI-SIGMA-E FACTOR RSEA"/>
    <property type="match status" value="1"/>
</dbReference>
<sequence>MTSGQDMPQDAFDKVLDHNRLQLSAMLDGALAPDQARFLLRRLQHDEELAGCWSRWQLAGDILRGQGGATVSAGFSQRVAVAVAAESPAAARGPARWTKWGPGAALAAASVAAIALFVTRQLPEGAPAAQTAPTEIASAAVAPRPMPARPAAPGPAPAPQAPDGAARVAAVAAVAEVPRRAAVRRSRAQSQRAAIRTPVRRSVEPQLAVAVAAAAPVIATDPANPFAPRASTITTRPWPRALLPGAPGAGAFNVDYGSAPAPATTFYPFQPRAVAVPVTPQQAPAAGGDDGHTPR</sequence>
<feature type="compositionally biased region" description="Pro residues" evidence="1">
    <location>
        <begin position="144"/>
        <end position="160"/>
    </location>
</feature>
<dbReference type="InterPro" id="IPR052383">
    <property type="entry name" value="Anti-sigma-E_RseA-like"/>
</dbReference>
<proteinExistence type="predicted"/>
<name>A0ABT0A099_9GAMM</name>
<dbReference type="PANTHER" id="PTHR38104">
    <property type="match status" value="1"/>
</dbReference>
<feature type="region of interest" description="Disordered" evidence="1">
    <location>
        <begin position="144"/>
        <end position="164"/>
    </location>
</feature>
<evidence type="ECO:0000259" key="2">
    <source>
        <dbReference type="Pfam" id="PF03872"/>
    </source>
</evidence>
<reference evidence="3 4" key="1">
    <citation type="submission" date="2022-03" db="EMBL/GenBank/DDBJ databases">
        <title>Luteimonas soily sp. nov., a novel bacterium isolated from the soil.</title>
        <authorList>
            <person name="Zhang X."/>
        </authorList>
    </citation>
    <scope>NUCLEOTIDE SEQUENCE [LARGE SCALE GENOMIC DNA]</scope>
    <source>
        <strain evidence="3 4">50</strain>
    </source>
</reference>
<accession>A0ABT0A099</accession>
<dbReference type="RefSeq" id="WP_243318075.1">
    <property type="nucleotide sequence ID" value="NZ_JALGCL010000001.1"/>
</dbReference>
<comment type="caution">
    <text evidence="3">The sequence shown here is derived from an EMBL/GenBank/DDBJ whole genome shotgun (WGS) entry which is preliminary data.</text>
</comment>
<dbReference type="EMBL" id="JALGCL010000001">
    <property type="protein sequence ID" value="MCJ0824378.1"/>
    <property type="molecule type" value="Genomic_DNA"/>
</dbReference>
<evidence type="ECO:0000256" key="1">
    <source>
        <dbReference type="SAM" id="MobiDB-lite"/>
    </source>
</evidence>
<dbReference type="Proteomes" id="UP001165423">
    <property type="component" value="Unassembled WGS sequence"/>
</dbReference>
<gene>
    <name evidence="3" type="ORF">MQC88_00120</name>
</gene>
<dbReference type="Gene3D" id="1.10.10.880">
    <property type="entry name" value="Anti sigma-E protein RseA, N-terminal domain"/>
    <property type="match status" value="1"/>
</dbReference>
<dbReference type="Pfam" id="PF03872">
    <property type="entry name" value="RseA_N"/>
    <property type="match status" value="1"/>
</dbReference>
<feature type="domain" description="Anti sigma-E protein RseA N-terminal" evidence="2">
    <location>
        <begin position="22"/>
        <end position="91"/>
    </location>
</feature>
<evidence type="ECO:0000313" key="4">
    <source>
        <dbReference type="Proteomes" id="UP001165423"/>
    </source>
</evidence>
<evidence type="ECO:0000313" key="3">
    <source>
        <dbReference type="EMBL" id="MCJ0824378.1"/>
    </source>
</evidence>
<dbReference type="SUPFAM" id="SSF89069">
    <property type="entry name" value="N-terminal, cytoplasmic domain of anti-sigmaE factor RseA"/>
    <property type="match status" value="1"/>
</dbReference>